<gene>
    <name evidence="11" type="ORF">AMSG_09138</name>
</gene>
<feature type="transmembrane region" description="Helical" evidence="10">
    <location>
        <begin position="20"/>
        <end position="37"/>
    </location>
</feature>
<keyword evidence="2 10" id="KW-0444">Lipid biosynthesis</keyword>
<dbReference type="GO" id="GO:0019367">
    <property type="term" value="P:fatty acid elongation, saturated fatty acid"/>
    <property type="evidence" value="ECO:0007669"/>
    <property type="project" value="TreeGrafter"/>
</dbReference>
<keyword evidence="7 10" id="KW-0443">Lipid metabolism</keyword>
<dbReference type="EMBL" id="GL349477">
    <property type="protein sequence ID" value="KNC52967.1"/>
    <property type="molecule type" value="Genomic_DNA"/>
</dbReference>
<dbReference type="GO" id="GO:0009922">
    <property type="term" value="F:fatty acid elongase activity"/>
    <property type="evidence" value="ECO:0007669"/>
    <property type="project" value="InterPro"/>
</dbReference>
<organism evidence="11 12">
    <name type="scientific">Thecamonas trahens ATCC 50062</name>
    <dbReference type="NCBI Taxonomy" id="461836"/>
    <lineage>
        <taxon>Eukaryota</taxon>
        <taxon>Apusozoa</taxon>
        <taxon>Apusomonadida</taxon>
        <taxon>Apusomonadidae</taxon>
        <taxon>Thecamonas</taxon>
    </lineage>
</organism>
<dbReference type="Pfam" id="PF01151">
    <property type="entry name" value="ELO"/>
    <property type="match status" value="1"/>
</dbReference>
<dbReference type="GeneID" id="25567662"/>
<dbReference type="GO" id="GO:0042761">
    <property type="term" value="P:very long-chain fatty acid biosynthetic process"/>
    <property type="evidence" value="ECO:0007669"/>
    <property type="project" value="TreeGrafter"/>
</dbReference>
<evidence type="ECO:0000256" key="8">
    <source>
        <dbReference type="ARBA" id="ARBA00023136"/>
    </source>
</evidence>
<keyword evidence="8 10" id="KW-0472">Membrane</keyword>
<dbReference type="Proteomes" id="UP000054408">
    <property type="component" value="Unassembled WGS sequence"/>
</dbReference>
<dbReference type="PANTHER" id="PTHR11157">
    <property type="entry name" value="FATTY ACID ACYL TRANSFERASE-RELATED"/>
    <property type="match status" value="1"/>
</dbReference>
<evidence type="ECO:0000256" key="4">
    <source>
        <dbReference type="ARBA" id="ARBA00022692"/>
    </source>
</evidence>
<reference evidence="11 12" key="1">
    <citation type="submission" date="2010-05" db="EMBL/GenBank/DDBJ databases">
        <title>The Genome Sequence of Thecamonas trahens ATCC 50062.</title>
        <authorList>
            <consortium name="The Broad Institute Genome Sequencing Platform"/>
            <person name="Russ C."/>
            <person name="Cuomo C."/>
            <person name="Shea T."/>
            <person name="Young S.K."/>
            <person name="Zeng Q."/>
            <person name="Koehrsen M."/>
            <person name="Haas B."/>
            <person name="Borodovsky M."/>
            <person name="Guigo R."/>
            <person name="Alvarado L."/>
            <person name="Berlin A."/>
            <person name="Bochicchio J."/>
            <person name="Borenstein D."/>
            <person name="Chapman S."/>
            <person name="Chen Z."/>
            <person name="Freedman E."/>
            <person name="Gellesch M."/>
            <person name="Goldberg J."/>
            <person name="Griggs A."/>
            <person name="Gujja S."/>
            <person name="Heilman E."/>
            <person name="Heiman D."/>
            <person name="Hepburn T."/>
            <person name="Howarth C."/>
            <person name="Jen D."/>
            <person name="Larson L."/>
            <person name="Mehta T."/>
            <person name="Park D."/>
            <person name="Pearson M."/>
            <person name="Roberts A."/>
            <person name="Saif S."/>
            <person name="Shenoy N."/>
            <person name="Sisk P."/>
            <person name="Stolte C."/>
            <person name="Sykes S."/>
            <person name="Thomson T."/>
            <person name="Walk T."/>
            <person name="White J."/>
            <person name="Yandava C."/>
            <person name="Burger G."/>
            <person name="Gray M.W."/>
            <person name="Holland P.W.H."/>
            <person name="King N."/>
            <person name="Lang F.B.F."/>
            <person name="Roger A.J."/>
            <person name="Ruiz-Trillo I."/>
            <person name="Lander E."/>
            <person name="Nusbaum C."/>
        </authorList>
    </citation>
    <scope>NUCLEOTIDE SEQUENCE [LARGE SCALE GENOMIC DNA]</scope>
    <source>
        <strain evidence="11 12">ATCC 50062</strain>
    </source>
</reference>
<comment type="catalytic activity">
    <reaction evidence="10">
        <text>an acyl-CoA + malonyl-CoA + H(+) = a 3-oxoacyl-CoA + CO2 + CoA</text>
        <dbReference type="Rhea" id="RHEA:50252"/>
        <dbReference type="ChEBI" id="CHEBI:15378"/>
        <dbReference type="ChEBI" id="CHEBI:16526"/>
        <dbReference type="ChEBI" id="CHEBI:57287"/>
        <dbReference type="ChEBI" id="CHEBI:57384"/>
        <dbReference type="ChEBI" id="CHEBI:58342"/>
        <dbReference type="ChEBI" id="CHEBI:90726"/>
    </reaction>
    <physiologicalReaction direction="left-to-right" evidence="10">
        <dbReference type="Rhea" id="RHEA:50253"/>
    </physiologicalReaction>
</comment>
<dbReference type="GO" id="GO:0034625">
    <property type="term" value="P:fatty acid elongation, monounsaturated fatty acid"/>
    <property type="evidence" value="ECO:0007669"/>
    <property type="project" value="TreeGrafter"/>
</dbReference>
<comment type="similarity">
    <text evidence="10">Belongs to the ELO family.</text>
</comment>
<feature type="transmembrane region" description="Helical" evidence="10">
    <location>
        <begin position="213"/>
        <end position="236"/>
    </location>
</feature>
<evidence type="ECO:0000256" key="6">
    <source>
        <dbReference type="ARBA" id="ARBA00022989"/>
    </source>
</evidence>
<dbReference type="eggNOG" id="KOG3071">
    <property type="taxonomic scope" value="Eukaryota"/>
</dbReference>
<dbReference type="GO" id="GO:0030148">
    <property type="term" value="P:sphingolipid biosynthetic process"/>
    <property type="evidence" value="ECO:0007669"/>
    <property type="project" value="TreeGrafter"/>
</dbReference>
<accession>A0A0L0DKX3</accession>
<dbReference type="GO" id="GO:0034626">
    <property type="term" value="P:fatty acid elongation, polyunsaturated fatty acid"/>
    <property type="evidence" value="ECO:0007669"/>
    <property type="project" value="TreeGrafter"/>
</dbReference>
<feature type="transmembrane region" description="Helical" evidence="10">
    <location>
        <begin position="49"/>
        <end position="67"/>
    </location>
</feature>
<dbReference type="RefSeq" id="XP_013754859.1">
    <property type="nucleotide sequence ID" value="XM_013899405.1"/>
</dbReference>
<protein>
    <recommendedName>
        <fullName evidence="10">Elongation of fatty acids protein</fullName>
        <ecNumber evidence="10">2.3.1.-</ecNumber>
    </recommendedName>
</protein>
<evidence type="ECO:0000256" key="3">
    <source>
        <dbReference type="ARBA" id="ARBA00022679"/>
    </source>
</evidence>
<feature type="transmembrane region" description="Helical" evidence="10">
    <location>
        <begin position="184"/>
        <end position="207"/>
    </location>
</feature>
<dbReference type="OrthoDB" id="10259681at2759"/>
<dbReference type="InterPro" id="IPR002076">
    <property type="entry name" value="ELO_fam"/>
</dbReference>
<dbReference type="AlphaFoldDB" id="A0A0L0DKX3"/>
<evidence type="ECO:0000313" key="12">
    <source>
        <dbReference type="Proteomes" id="UP000054408"/>
    </source>
</evidence>
<keyword evidence="5 10" id="KW-0276">Fatty acid metabolism</keyword>
<evidence type="ECO:0000256" key="10">
    <source>
        <dbReference type="RuleBase" id="RU361115"/>
    </source>
</evidence>
<dbReference type="OMA" id="NVWYYAL"/>
<comment type="subcellular location">
    <subcellularLocation>
        <location evidence="1">Membrane</location>
        <topology evidence="1">Multi-pass membrane protein</topology>
    </subcellularLocation>
</comment>
<name>A0A0L0DKX3_THETB</name>
<evidence type="ECO:0000256" key="2">
    <source>
        <dbReference type="ARBA" id="ARBA00022516"/>
    </source>
</evidence>
<dbReference type="EC" id="2.3.1.-" evidence="10"/>
<evidence type="ECO:0000256" key="5">
    <source>
        <dbReference type="ARBA" id="ARBA00022832"/>
    </source>
</evidence>
<sequence length="251" mass="28063">MSLSQLAKMMLTQPSASLPVVLPILLTVVYLGVNAGLKGWTAPRGPLKVFSIVHNAGMSIFSAIMLVKTVTFLAGYPDKSFIVYGSCHDLMDVHGSPLEMLATYFFWSKAYEFIDTWIVILKGKQPIFLQTFHHVGAVWITWVLTAARADSIYIFIVLNSTIHTIMYFYYFLTCFGYRPKWSVLLTSMQIAQFIIGLASSIPYFIGLPCNVGLHYWAIVANNVYVVALVILFVSFFRNKYLAGKAAKAKAS</sequence>
<dbReference type="PANTHER" id="PTHR11157:SF169">
    <property type="entry name" value="ELONGATION OF FATTY ACIDS PROTEIN"/>
    <property type="match status" value="1"/>
</dbReference>
<evidence type="ECO:0000256" key="1">
    <source>
        <dbReference type="ARBA" id="ARBA00004141"/>
    </source>
</evidence>
<evidence type="ECO:0000256" key="9">
    <source>
        <dbReference type="ARBA" id="ARBA00023160"/>
    </source>
</evidence>
<dbReference type="STRING" id="461836.A0A0L0DKX3"/>
<keyword evidence="3 10" id="KW-0808">Transferase</keyword>
<dbReference type="GO" id="GO:0005789">
    <property type="term" value="C:endoplasmic reticulum membrane"/>
    <property type="evidence" value="ECO:0007669"/>
    <property type="project" value="TreeGrafter"/>
</dbReference>
<keyword evidence="6 10" id="KW-1133">Transmembrane helix</keyword>
<keyword evidence="9 10" id="KW-0275">Fatty acid biosynthesis</keyword>
<feature type="transmembrane region" description="Helical" evidence="10">
    <location>
        <begin position="152"/>
        <end position="172"/>
    </location>
</feature>
<evidence type="ECO:0000256" key="7">
    <source>
        <dbReference type="ARBA" id="ARBA00023098"/>
    </source>
</evidence>
<keyword evidence="4 10" id="KW-0812">Transmembrane</keyword>
<evidence type="ECO:0000313" key="11">
    <source>
        <dbReference type="EMBL" id="KNC52967.1"/>
    </source>
</evidence>
<proteinExistence type="inferred from homology"/>
<keyword evidence="12" id="KW-1185">Reference proteome</keyword>